<evidence type="ECO:0000313" key="3">
    <source>
        <dbReference type="Proteomes" id="UP001209701"/>
    </source>
</evidence>
<dbReference type="PANTHER" id="PTHR21432:SF20">
    <property type="entry name" value="ACETYL-COA HYDROLASE"/>
    <property type="match status" value="1"/>
</dbReference>
<dbReference type="RefSeq" id="WP_263571524.1">
    <property type="nucleotide sequence ID" value="NZ_JAJIRN010000005.1"/>
</dbReference>
<dbReference type="Proteomes" id="UP001209701">
    <property type="component" value="Unassembled WGS sequence"/>
</dbReference>
<dbReference type="Gene3D" id="3.40.1080.20">
    <property type="entry name" value="Acetyl-CoA hydrolase/transferase C-terminal domain"/>
    <property type="match status" value="1"/>
</dbReference>
<keyword evidence="2" id="KW-0378">Hydrolase</keyword>
<dbReference type="InterPro" id="IPR038460">
    <property type="entry name" value="AcetylCoA_hyd_C_sf"/>
</dbReference>
<dbReference type="EMBL" id="JAJIRN010000005">
    <property type="protein sequence ID" value="MCV2368932.1"/>
    <property type="molecule type" value="Genomic_DNA"/>
</dbReference>
<feature type="domain" description="Acetyl-CoA hydrolase/transferase C-terminal" evidence="1">
    <location>
        <begin position="442"/>
        <end position="609"/>
    </location>
</feature>
<dbReference type="InterPro" id="IPR026888">
    <property type="entry name" value="AcetylCoA_hyd_C"/>
</dbReference>
<comment type="caution">
    <text evidence="2">The sequence shown here is derived from an EMBL/GenBank/DDBJ whole genome shotgun (WGS) entry which is preliminary data.</text>
</comment>
<dbReference type="InterPro" id="IPR046433">
    <property type="entry name" value="ActCoA_hydro"/>
</dbReference>
<evidence type="ECO:0000313" key="2">
    <source>
        <dbReference type="EMBL" id="MCV2368932.1"/>
    </source>
</evidence>
<keyword evidence="3" id="KW-1185">Reference proteome</keyword>
<reference evidence="2 3" key="1">
    <citation type="submission" date="2021-11" db="EMBL/GenBank/DDBJ databases">
        <authorList>
            <person name="Liang Q."/>
            <person name="Mou H."/>
            <person name="Liu Z."/>
        </authorList>
    </citation>
    <scope>NUCLEOTIDE SEQUENCE [LARGE SCALE GENOMIC DNA]</scope>
    <source>
        <strain evidence="2 3">CHU3</strain>
    </source>
</reference>
<dbReference type="Pfam" id="PF13336">
    <property type="entry name" value="AcetylCoA_hyd_C"/>
    <property type="match status" value="1"/>
</dbReference>
<dbReference type="GO" id="GO:0016787">
    <property type="term" value="F:hydrolase activity"/>
    <property type="evidence" value="ECO:0007669"/>
    <property type="project" value="UniProtKB-KW"/>
</dbReference>
<name>A0ABT2YFT6_9BURK</name>
<sequence length="722" mass="78761">MHNINDSQGSKGNRESICLSSLELTVEQILQRVRGDIVMAIPLGLGKPNPLVNALYRRIAAMPERRLKLFTALSLEKPQGKSTLEAHFLEPLVERVFGDYPDFDYVKALRAGTLPPNIEVHEFFMKTGDYLGNAVAQQGFVCTNYSFAVRDMMSHGVNVIAQAVASRLGGDGKTQLSLSCNPDLTFDLIERMQAQGRPLLAVAMVNHELPFMPGSAVAPAGLFDLVLDGPGCSHTIFAPPNASITWADYAIGLHAASLVPDGGTLQIGIGSLGDAIAQALIVRDAQPEAFANILGPLCHGDLSGREIGKFEQGLYGCSEMFVNGFMRLIDAGLIRRRVFNDIDLQELALQGRVQETPGLQVLQDLLQRGRIASPLRASDIDYLVKHGLFKAGVSALGGQLLLDETSIRNDLSDAGALAAIEQHLLGPRWLGVAIMHGGFFLGPRDFYQRLRDLPEQQLGLIDMTRIGFINELFGDAQGSEALKRAQRAKARLMNTTMKVTLLGAASSDGMESGQMVSGVGGQYNFVAMGHALPDARGILMLRSTHDNVDGLRSNIVWSYANCTIPRHLRDIVITEYGVADLRGCTDAECVKRLLAIADSRFQTALMHEAKAHGKLEADYDIPPSARQNSPEMLREQLRPWRNSGVLPDFPFGTDLTVDELTIVRALKKLKHASQHPVELVGMILQSLGSEKPVPTAYLERLGLADAKSFKDLFVRRLFASNL</sequence>
<dbReference type="SUPFAM" id="SSF100950">
    <property type="entry name" value="NagB/RpiA/CoA transferase-like"/>
    <property type="match status" value="1"/>
</dbReference>
<gene>
    <name evidence="2" type="ORF">LNV07_12655</name>
</gene>
<organism evidence="2 3">
    <name type="scientific">Roseateles oligotrophus</name>
    <dbReference type="NCBI Taxonomy" id="1769250"/>
    <lineage>
        <taxon>Bacteria</taxon>
        <taxon>Pseudomonadati</taxon>
        <taxon>Pseudomonadota</taxon>
        <taxon>Betaproteobacteria</taxon>
        <taxon>Burkholderiales</taxon>
        <taxon>Sphaerotilaceae</taxon>
        <taxon>Roseateles</taxon>
    </lineage>
</organism>
<accession>A0ABT2YFT6</accession>
<protein>
    <submittedName>
        <fullName evidence="2">Acetyl-CoA hydrolase</fullName>
    </submittedName>
</protein>
<proteinExistence type="predicted"/>
<dbReference type="Gene3D" id="3.30.750.70">
    <property type="entry name" value="4-hydroxybutyrate coenzyme like domains"/>
    <property type="match status" value="1"/>
</dbReference>
<dbReference type="InterPro" id="IPR037171">
    <property type="entry name" value="NagB/RpiA_transferase-like"/>
</dbReference>
<dbReference type="PANTHER" id="PTHR21432">
    <property type="entry name" value="ACETYL-COA HYDROLASE-RELATED"/>
    <property type="match status" value="1"/>
</dbReference>
<evidence type="ECO:0000259" key="1">
    <source>
        <dbReference type="Pfam" id="PF13336"/>
    </source>
</evidence>